<sequence>MVQAHGGRSRAQPLTLSLGAAMTQPPPAKTPAKKHVRLQERRSLQTLSAPKTWTSLATPPRTDTRPSCQIPRAVSV</sequence>
<feature type="compositionally biased region" description="Polar residues" evidence="1">
    <location>
        <begin position="44"/>
        <end position="57"/>
    </location>
</feature>
<protein>
    <submittedName>
        <fullName evidence="2">PTPN7 isoform 6</fullName>
    </submittedName>
</protein>
<reference evidence="2" key="1">
    <citation type="submission" date="2017-12" db="EMBL/GenBank/DDBJ databases">
        <title>High-resolution comparative analysis of great ape genomes.</title>
        <authorList>
            <person name="Pollen A."/>
            <person name="Hastie A."/>
            <person name="Hormozdiari F."/>
            <person name="Dougherty M."/>
            <person name="Liu R."/>
            <person name="Chaisson M."/>
            <person name="Hoppe E."/>
            <person name="Hill C."/>
            <person name="Pang A."/>
            <person name="Hillier L."/>
            <person name="Baker C."/>
            <person name="Armstrong J."/>
            <person name="Shendure J."/>
            <person name="Paten B."/>
            <person name="Wilson R."/>
            <person name="Chao H."/>
            <person name="Schneider V."/>
            <person name="Ventura M."/>
            <person name="Kronenberg Z."/>
            <person name="Murali S."/>
            <person name="Gordon D."/>
            <person name="Cantsilieris S."/>
            <person name="Munson K."/>
            <person name="Nelson B."/>
            <person name="Raja A."/>
            <person name="Underwood J."/>
            <person name="Diekhans M."/>
            <person name="Fiddes I."/>
            <person name="Haussler D."/>
            <person name="Eichler E."/>
        </authorList>
    </citation>
    <scope>NUCLEOTIDE SEQUENCE [LARGE SCALE GENOMIC DNA]</scope>
    <source>
        <strain evidence="2">Yerkes chimp pedigree #C0471</strain>
    </source>
</reference>
<comment type="caution">
    <text evidence="2">The sequence shown here is derived from an EMBL/GenBank/DDBJ whole genome shotgun (WGS) entry which is preliminary data.</text>
</comment>
<organism evidence="2">
    <name type="scientific">Pan troglodytes</name>
    <name type="common">Chimpanzee</name>
    <dbReference type="NCBI Taxonomy" id="9598"/>
    <lineage>
        <taxon>Eukaryota</taxon>
        <taxon>Metazoa</taxon>
        <taxon>Chordata</taxon>
        <taxon>Craniata</taxon>
        <taxon>Vertebrata</taxon>
        <taxon>Euteleostomi</taxon>
        <taxon>Mammalia</taxon>
        <taxon>Eutheria</taxon>
        <taxon>Euarchontoglires</taxon>
        <taxon>Primates</taxon>
        <taxon>Haplorrhini</taxon>
        <taxon>Catarrhini</taxon>
        <taxon>Hominidae</taxon>
        <taxon>Pan</taxon>
    </lineage>
</organism>
<accession>A0A2J8QWM2</accession>
<feature type="region of interest" description="Disordered" evidence="1">
    <location>
        <begin position="1"/>
        <end position="76"/>
    </location>
</feature>
<dbReference type="EMBL" id="NBAG03000011">
    <property type="protein sequence ID" value="PNJ00673.1"/>
    <property type="molecule type" value="Genomic_DNA"/>
</dbReference>
<evidence type="ECO:0000256" key="1">
    <source>
        <dbReference type="SAM" id="MobiDB-lite"/>
    </source>
</evidence>
<evidence type="ECO:0000313" key="2">
    <source>
        <dbReference type="EMBL" id="PNJ00673.1"/>
    </source>
</evidence>
<proteinExistence type="predicted"/>
<gene>
    <name evidence="2" type="ORF">CK820_G0012956</name>
</gene>
<name>A0A2J8QWM2_PANTR</name>
<dbReference type="AlphaFoldDB" id="A0A2J8QWM2"/>